<dbReference type="OrthoDB" id="914170at2759"/>
<evidence type="ECO:0000313" key="3">
    <source>
        <dbReference type="RefSeq" id="XP_018827984.2"/>
    </source>
</evidence>
<dbReference type="Proteomes" id="UP000235220">
    <property type="component" value="Chromosome 3"/>
</dbReference>
<dbReference type="PANTHER" id="PTHR47723:SF19">
    <property type="entry name" value="POLYNUCLEOTIDYL TRANSFERASE, RIBONUCLEASE H-LIKE SUPERFAMILY PROTEIN"/>
    <property type="match status" value="1"/>
</dbReference>
<dbReference type="GO" id="GO:0003676">
    <property type="term" value="F:nucleic acid binding"/>
    <property type="evidence" value="ECO:0007669"/>
    <property type="project" value="InterPro"/>
</dbReference>
<name>A0A2I4F8K7_JUGRE</name>
<evidence type="ECO:0000313" key="2">
    <source>
        <dbReference type="Proteomes" id="UP000235220"/>
    </source>
</evidence>
<dbReference type="InParanoid" id="A0A2I4F8K7"/>
<proteinExistence type="predicted"/>
<dbReference type="InterPro" id="IPR012337">
    <property type="entry name" value="RNaseH-like_sf"/>
</dbReference>
<keyword evidence="2" id="KW-1185">Reference proteome</keyword>
<feature type="domain" description="RNase H type-1" evidence="1">
    <location>
        <begin position="135"/>
        <end position="193"/>
    </location>
</feature>
<protein>
    <submittedName>
        <fullName evidence="3">Uncharacterized protein LOC108996507</fullName>
    </submittedName>
</protein>
<dbReference type="InterPro" id="IPR002156">
    <property type="entry name" value="RNaseH_domain"/>
</dbReference>
<dbReference type="GO" id="GO:0004523">
    <property type="term" value="F:RNA-DNA hybrid ribonuclease activity"/>
    <property type="evidence" value="ECO:0007669"/>
    <property type="project" value="InterPro"/>
</dbReference>
<dbReference type="InterPro" id="IPR053151">
    <property type="entry name" value="RNase_H-like"/>
</dbReference>
<dbReference type="RefSeq" id="XP_018827984.2">
    <property type="nucleotide sequence ID" value="XM_018972439.2"/>
</dbReference>
<dbReference type="PANTHER" id="PTHR47723">
    <property type="entry name" value="OS05G0353850 PROTEIN"/>
    <property type="match status" value="1"/>
</dbReference>
<accession>A0A2I4F8K7</accession>
<dbReference type="KEGG" id="jre:108996507"/>
<reference evidence="3" key="1">
    <citation type="submission" date="2025-08" db="UniProtKB">
        <authorList>
            <consortium name="RefSeq"/>
        </authorList>
    </citation>
    <scope>IDENTIFICATION</scope>
    <source>
        <tissue evidence="3">Leaves</tissue>
    </source>
</reference>
<dbReference type="AlphaFoldDB" id="A0A2I4F8K7"/>
<sequence length="207" mass="22885">MKTLHSYEAISGQLGGIKEKKMGSLELNLFTGVETIYHVLCEGEMARKVWDYFAAVFAIRLPQLRTWQGVVNVWWLQASRTSQVQCFSRLSSRDERILTELNCPIAPITVKLPPKAIAWTRPSRGLLKLNVDDGSNGNLGPSGGGGIIPDNRGCASAGFAHYYGTSTNSFVEGRPLLDGLRLVQQLDVRNLVVVEWITSGACNLRYM</sequence>
<gene>
    <name evidence="3" type="primary">LOC108996507</name>
</gene>
<dbReference type="Pfam" id="PF13456">
    <property type="entry name" value="RVT_3"/>
    <property type="match status" value="1"/>
</dbReference>
<evidence type="ECO:0000259" key="1">
    <source>
        <dbReference type="Pfam" id="PF13456"/>
    </source>
</evidence>
<dbReference type="GeneID" id="108996507"/>
<dbReference type="SUPFAM" id="SSF53098">
    <property type="entry name" value="Ribonuclease H-like"/>
    <property type="match status" value="1"/>
</dbReference>
<organism evidence="2 3">
    <name type="scientific">Juglans regia</name>
    <name type="common">English walnut</name>
    <dbReference type="NCBI Taxonomy" id="51240"/>
    <lineage>
        <taxon>Eukaryota</taxon>
        <taxon>Viridiplantae</taxon>
        <taxon>Streptophyta</taxon>
        <taxon>Embryophyta</taxon>
        <taxon>Tracheophyta</taxon>
        <taxon>Spermatophyta</taxon>
        <taxon>Magnoliopsida</taxon>
        <taxon>eudicotyledons</taxon>
        <taxon>Gunneridae</taxon>
        <taxon>Pentapetalae</taxon>
        <taxon>rosids</taxon>
        <taxon>fabids</taxon>
        <taxon>Fagales</taxon>
        <taxon>Juglandaceae</taxon>
        <taxon>Juglans</taxon>
    </lineage>
</organism>